<keyword evidence="9" id="KW-1185">Reference proteome</keyword>
<dbReference type="OrthoDB" id="9802328at2"/>
<dbReference type="FunFam" id="3.40.640.10:FF:000053">
    <property type="entry name" value="Aminotransferase, class I"/>
    <property type="match status" value="1"/>
</dbReference>
<feature type="domain" description="Aminotransferase class I/classII large" evidence="7">
    <location>
        <begin position="52"/>
        <end position="384"/>
    </location>
</feature>
<comment type="similarity">
    <text evidence="2">Belongs to the class-I pyridoxal-phosphate-dependent aminotransferase family.</text>
</comment>
<evidence type="ECO:0000313" key="9">
    <source>
        <dbReference type="Proteomes" id="UP000219636"/>
    </source>
</evidence>
<keyword evidence="6" id="KW-0663">Pyridoxal phosphate</keyword>
<comment type="subunit">
    <text evidence="3">Homodimer.</text>
</comment>
<evidence type="ECO:0000256" key="4">
    <source>
        <dbReference type="ARBA" id="ARBA00022576"/>
    </source>
</evidence>
<dbReference type="GO" id="GO:1901605">
    <property type="term" value="P:alpha-amino acid metabolic process"/>
    <property type="evidence" value="ECO:0007669"/>
    <property type="project" value="TreeGrafter"/>
</dbReference>
<evidence type="ECO:0000256" key="6">
    <source>
        <dbReference type="ARBA" id="ARBA00022898"/>
    </source>
</evidence>
<evidence type="ECO:0000256" key="1">
    <source>
        <dbReference type="ARBA" id="ARBA00001933"/>
    </source>
</evidence>
<dbReference type="InterPro" id="IPR004839">
    <property type="entry name" value="Aminotransferase_I/II_large"/>
</dbReference>
<evidence type="ECO:0000256" key="2">
    <source>
        <dbReference type="ARBA" id="ARBA00007441"/>
    </source>
</evidence>
<dbReference type="SUPFAM" id="SSF53383">
    <property type="entry name" value="PLP-dependent transferases"/>
    <property type="match status" value="1"/>
</dbReference>
<name>A0A285SSX8_9BACL</name>
<dbReference type="CDD" id="cd00609">
    <property type="entry name" value="AAT_like"/>
    <property type="match status" value="1"/>
</dbReference>
<gene>
    <name evidence="8" type="ORF">SAMN05880501_106216</name>
</gene>
<dbReference type="RefSeq" id="WP_097073705.1">
    <property type="nucleotide sequence ID" value="NZ_OBMQ01000006.1"/>
</dbReference>
<dbReference type="PANTHER" id="PTHR42790">
    <property type="entry name" value="AMINOTRANSFERASE"/>
    <property type="match status" value="1"/>
</dbReference>
<dbReference type="GO" id="GO:0030170">
    <property type="term" value="F:pyridoxal phosphate binding"/>
    <property type="evidence" value="ECO:0007669"/>
    <property type="project" value="InterPro"/>
</dbReference>
<evidence type="ECO:0000256" key="3">
    <source>
        <dbReference type="ARBA" id="ARBA00011738"/>
    </source>
</evidence>
<sequence>MKYSDKILNTPSSFIRNILKVTDAPDVISFAGGLPNPISFPIDEMQKSINHAIEENGAKLFQYSTTEGYLPLRQYIATKYNNSYGLDINPEDILITTGSQQALELISKVLLNKGDGVVMEEPGYLGAIQAFTLSEPNFYTVPLEDDGLNVEQLKTTLQFNPNIKFIYVVPNFHNPTGITYSKEKREAIYDVIKDFDVVLIEDDPYGDLRWNGEKMPYIGAGRLENSVVLGSFSKIVTPGMRLGFVITKNKELMHHINTAKQATDLHTNIFSQIVVHDYLVNNDLDAHVAKIINLYQEQANTMLDAMEKYFPSTIKYTKPDGGMFIWVTLEEGTSALDFFDKAMEEKVAFVPGDPFYTAKSNVNTLRLNYTNSSPDIIEEGIKRLGKILYAISSEKQTV</sequence>
<dbReference type="PANTHER" id="PTHR42790:SF19">
    <property type="entry name" value="KYNURENINE_ALPHA-AMINOADIPATE AMINOTRANSFERASE, MITOCHONDRIAL"/>
    <property type="match status" value="1"/>
</dbReference>
<dbReference type="Gene3D" id="3.40.640.10">
    <property type="entry name" value="Type I PLP-dependent aspartate aminotransferase-like (Major domain)"/>
    <property type="match status" value="1"/>
</dbReference>
<dbReference type="Pfam" id="PF00155">
    <property type="entry name" value="Aminotran_1_2"/>
    <property type="match status" value="1"/>
</dbReference>
<accession>A0A285SSX8</accession>
<protein>
    <submittedName>
        <fullName evidence="8">2-aminoadipate transaminase</fullName>
    </submittedName>
</protein>
<organism evidence="8 9">
    <name type="scientific">Ureibacillus xyleni</name>
    <dbReference type="NCBI Taxonomy" id="614648"/>
    <lineage>
        <taxon>Bacteria</taxon>
        <taxon>Bacillati</taxon>
        <taxon>Bacillota</taxon>
        <taxon>Bacilli</taxon>
        <taxon>Bacillales</taxon>
        <taxon>Caryophanaceae</taxon>
        <taxon>Ureibacillus</taxon>
    </lineage>
</organism>
<dbReference type="InterPro" id="IPR050859">
    <property type="entry name" value="Class-I_PLP-dep_aminotransf"/>
</dbReference>
<evidence type="ECO:0000259" key="7">
    <source>
        <dbReference type="Pfam" id="PF00155"/>
    </source>
</evidence>
<dbReference type="Proteomes" id="UP000219636">
    <property type="component" value="Unassembled WGS sequence"/>
</dbReference>
<dbReference type="InterPro" id="IPR015424">
    <property type="entry name" value="PyrdxlP-dep_Trfase"/>
</dbReference>
<evidence type="ECO:0000313" key="8">
    <source>
        <dbReference type="EMBL" id="SOC11573.1"/>
    </source>
</evidence>
<keyword evidence="5" id="KW-0808">Transferase</keyword>
<dbReference type="Gene3D" id="3.90.1150.10">
    <property type="entry name" value="Aspartate Aminotransferase, domain 1"/>
    <property type="match status" value="1"/>
</dbReference>
<reference evidence="9" key="1">
    <citation type="submission" date="2017-08" db="EMBL/GenBank/DDBJ databases">
        <authorList>
            <person name="Varghese N."/>
            <person name="Submissions S."/>
        </authorList>
    </citation>
    <scope>NUCLEOTIDE SEQUENCE [LARGE SCALE GENOMIC DNA]</scope>
    <source>
        <strain evidence="9">JC22</strain>
    </source>
</reference>
<keyword evidence="4" id="KW-0032">Aminotransferase</keyword>
<proteinExistence type="inferred from homology"/>
<dbReference type="AlphaFoldDB" id="A0A285SSX8"/>
<dbReference type="InterPro" id="IPR015422">
    <property type="entry name" value="PyrdxlP-dep_Trfase_small"/>
</dbReference>
<dbReference type="InterPro" id="IPR015421">
    <property type="entry name" value="PyrdxlP-dep_Trfase_major"/>
</dbReference>
<dbReference type="EMBL" id="OBMQ01000006">
    <property type="protein sequence ID" value="SOC11573.1"/>
    <property type="molecule type" value="Genomic_DNA"/>
</dbReference>
<dbReference type="GO" id="GO:0008483">
    <property type="term" value="F:transaminase activity"/>
    <property type="evidence" value="ECO:0007669"/>
    <property type="project" value="UniProtKB-KW"/>
</dbReference>
<comment type="cofactor">
    <cofactor evidence="1">
        <name>pyridoxal 5'-phosphate</name>
        <dbReference type="ChEBI" id="CHEBI:597326"/>
    </cofactor>
</comment>
<evidence type="ECO:0000256" key="5">
    <source>
        <dbReference type="ARBA" id="ARBA00022679"/>
    </source>
</evidence>